<evidence type="ECO:0000256" key="1">
    <source>
        <dbReference type="ARBA" id="ARBA00011975"/>
    </source>
</evidence>
<reference evidence="7 8" key="1">
    <citation type="submission" date="2019-08" db="EMBL/GenBank/DDBJ databases">
        <title>In-depth cultivation of the pig gut microbiome towards novel bacterial diversity and tailored functional studies.</title>
        <authorList>
            <person name="Wylensek D."/>
            <person name="Hitch T.C.A."/>
            <person name="Clavel T."/>
        </authorList>
    </citation>
    <scope>NUCLEOTIDE SEQUENCE [LARGE SCALE GENOMIC DNA]</scope>
    <source>
        <strain evidence="7 8">RF-GAM-744-WT-7</strain>
    </source>
</reference>
<dbReference type="AlphaFoldDB" id="A0A7K0K0G7"/>
<organism evidence="7 8">
    <name type="scientific">Mobiluncus porci</name>
    <dbReference type="NCBI Taxonomy" id="2652278"/>
    <lineage>
        <taxon>Bacteria</taxon>
        <taxon>Bacillati</taxon>
        <taxon>Actinomycetota</taxon>
        <taxon>Actinomycetes</taxon>
        <taxon>Actinomycetales</taxon>
        <taxon>Actinomycetaceae</taxon>
        <taxon>Mobiluncus</taxon>
    </lineage>
</organism>
<dbReference type="InterPro" id="IPR029063">
    <property type="entry name" value="SAM-dependent_MTases_sf"/>
</dbReference>
<dbReference type="InterPro" id="IPR001525">
    <property type="entry name" value="C5_MeTfrase"/>
</dbReference>
<evidence type="ECO:0000256" key="5">
    <source>
        <dbReference type="ARBA" id="ARBA00022747"/>
    </source>
</evidence>
<name>A0A7K0K0G7_9ACTO</name>
<accession>A0A7K0K0G7</accession>
<dbReference type="SUPFAM" id="SSF53335">
    <property type="entry name" value="S-adenosyl-L-methionine-dependent methyltransferases"/>
    <property type="match status" value="1"/>
</dbReference>
<comment type="caution">
    <text evidence="7">The sequence shown here is derived from an EMBL/GenBank/DDBJ whole genome shotgun (WGS) entry which is preliminary data.</text>
</comment>
<dbReference type="PANTHER" id="PTHR23068:SF25">
    <property type="entry name" value="DNA (CYTOSINE-5)-METHYLTRANSFERASE DRM2"/>
    <property type="match status" value="1"/>
</dbReference>
<dbReference type="PANTHER" id="PTHR23068">
    <property type="entry name" value="DNA CYTOSINE-5- -METHYLTRANSFERASE 3-RELATED"/>
    <property type="match status" value="1"/>
</dbReference>
<dbReference type="PROSITE" id="PS51679">
    <property type="entry name" value="SAM_MT_C5"/>
    <property type="match status" value="1"/>
</dbReference>
<evidence type="ECO:0000256" key="3">
    <source>
        <dbReference type="ARBA" id="ARBA00022679"/>
    </source>
</evidence>
<dbReference type="GO" id="GO:0009307">
    <property type="term" value="P:DNA restriction-modification system"/>
    <property type="evidence" value="ECO:0007669"/>
    <property type="project" value="UniProtKB-KW"/>
</dbReference>
<dbReference type="EC" id="2.1.1.37" evidence="1"/>
<dbReference type="Gene3D" id="3.40.50.150">
    <property type="entry name" value="Vaccinia Virus protein VP39"/>
    <property type="match status" value="1"/>
</dbReference>
<proteinExistence type="inferred from homology"/>
<dbReference type="InterPro" id="IPR018117">
    <property type="entry name" value="C5_DNA_meth_AS"/>
</dbReference>
<evidence type="ECO:0000313" key="7">
    <source>
        <dbReference type="EMBL" id="MST48909.1"/>
    </source>
</evidence>
<keyword evidence="2 6" id="KW-0489">Methyltransferase</keyword>
<keyword evidence="3 6" id="KW-0808">Transferase</keyword>
<comment type="similarity">
    <text evidence="6">Belongs to the class I-like SAM-binding methyltransferase superfamily. C5-methyltransferase family.</text>
</comment>
<evidence type="ECO:0000256" key="4">
    <source>
        <dbReference type="ARBA" id="ARBA00022691"/>
    </source>
</evidence>
<keyword evidence="5" id="KW-0680">Restriction system</keyword>
<keyword evidence="8" id="KW-1185">Reference proteome</keyword>
<dbReference type="Proteomes" id="UP000442535">
    <property type="component" value="Unassembled WGS sequence"/>
</dbReference>
<feature type="active site" evidence="6">
    <location>
        <position position="74"/>
    </location>
</feature>
<dbReference type="PROSITE" id="PS00094">
    <property type="entry name" value="C5_MTASE_1"/>
    <property type="match status" value="1"/>
</dbReference>
<dbReference type="GO" id="GO:0003886">
    <property type="term" value="F:DNA (cytosine-5-)-methyltransferase activity"/>
    <property type="evidence" value="ECO:0007669"/>
    <property type="project" value="UniProtKB-EC"/>
</dbReference>
<evidence type="ECO:0000256" key="6">
    <source>
        <dbReference type="PROSITE-ProRule" id="PRU01016"/>
    </source>
</evidence>
<dbReference type="Gene3D" id="3.90.120.10">
    <property type="entry name" value="DNA Methylase, subunit A, domain 2"/>
    <property type="match status" value="1"/>
</dbReference>
<evidence type="ECO:0000256" key="2">
    <source>
        <dbReference type="ARBA" id="ARBA00022603"/>
    </source>
</evidence>
<dbReference type="PRINTS" id="PR00105">
    <property type="entry name" value="C5METTRFRASE"/>
</dbReference>
<dbReference type="InterPro" id="IPR050390">
    <property type="entry name" value="C5-Methyltransferase"/>
</dbReference>
<keyword evidence="4 6" id="KW-0949">S-adenosyl-L-methionine</keyword>
<protein>
    <recommendedName>
        <fullName evidence="1">DNA (cytosine-5-)-methyltransferase</fullName>
        <ecNumber evidence="1">2.1.1.37</ecNumber>
    </recommendedName>
</protein>
<evidence type="ECO:0000313" key="8">
    <source>
        <dbReference type="Proteomes" id="UP000442535"/>
    </source>
</evidence>
<sequence>MSQISLGSLFDGSGTFPLAAKQYGIKPVWASEIEPFPIKVTVKNIPEMKHYGDITEMCGDTIEPVDILCGGSPCQDLSIANMTRQGLFDGEKSSLFFQQIRITREMREHTNGTLPRYAIWENVTGALISNGGADFRAVLQNFHNLTGETNHATIPEPPGQSWFPNGLIVGENSGIAWRVIDSQYWGVPQRRKRIFVVTDFGGQSAGKILFRPIADRDFAAPVYEKRITDPEKAKDARVWARVNFDNDMRSAEVAPTLMTHGGGLEGAGVLVEQKGRLRYLTGKEAGRLQGFPDSWINGLALDNTDPVFWRQVWDTWTSTVGQKRKTDRFIDEWLKAEPTETQLLKMYGNGISLPVAEYLMEGISQYA</sequence>
<gene>
    <name evidence="7" type="ORF">FYJ63_01340</name>
</gene>
<dbReference type="Pfam" id="PF00145">
    <property type="entry name" value="DNA_methylase"/>
    <property type="match status" value="1"/>
</dbReference>
<dbReference type="GO" id="GO:0032259">
    <property type="term" value="P:methylation"/>
    <property type="evidence" value="ECO:0007669"/>
    <property type="project" value="UniProtKB-KW"/>
</dbReference>
<dbReference type="RefSeq" id="WP_154543056.1">
    <property type="nucleotide sequence ID" value="NZ_VUMY01000002.1"/>
</dbReference>
<dbReference type="EMBL" id="VUMY01000002">
    <property type="protein sequence ID" value="MST48909.1"/>
    <property type="molecule type" value="Genomic_DNA"/>
</dbReference>